<dbReference type="AlphaFoldDB" id="A0A4Z0GYQ3"/>
<reference evidence="1 2" key="1">
    <citation type="submission" date="2019-03" db="EMBL/GenBank/DDBJ databases">
        <authorList>
            <person name="Gonzalez-Pimentel J.L."/>
        </authorList>
    </citation>
    <scope>NUCLEOTIDE SEQUENCE [LARGE SCALE GENOMIC DNA]</scope>
    <source>
        <strain evidence="1 2">JCM 31289</strain>
    </source>
</reference>
<evidence type="ECO:0000313" key="1">
    <source>
        <dbReference type="EMBL" id="TGB03008.1"/>
    </source>
</evidence>
<sequence>MSTATSELRRFLVIAGRRLRNGQSAAEMFSPAVDAVWHQMLGTPQYQALCRETAGRPIGHAANKGQGPISWVTAYEEAYGPLPEIWFTDAEGRLDHEAIARYRATGTVVAEWDCSPIGGGGDDDLVPETDRR</sequence>
<name>A0A4Z0GYQ3_9ACTN</name>
<evidence type="ECO:0000313" key="2">
    <source>
        <dbReference type="Proteomes" id="UP000297948"/>
    </source>
</evidence>
<dbReference type="EMBL" id="SRID01000204">
    <property type="protein sequence ID" value="TGB03008.1"/>
    <property type="molecule type" value="Genomic_DNA"/>
</dbReference>
<dbReference type="RefSeq" id="WP_135340508.1">
    <property type="nucleotide sequence ID" value="NZ_JBHLTX010000045.1"/>
</dbReference>
<organism evidence="1 2">
    <name type="scientific">Streptomyces palmae</name>
    <dbReference type="NCBI Taxonomy" id="1701085"/>
    <lineage>
        <taxon>Bacteria</taxon>
        <taxon>Bacillati</taxon>
        <taxon>Actinomycetota</taxon>
        <taxon>Actinomycetes</taxon>
        <taxon>Kitasatosporales</taxon>
        <taxon>Streptomycetaceae</taxon>
        <taxon>Streptomyces</taxon>
    </lineage>
</organism>
<accession>A0A4Z0GYQ3</accession>
<gene>
    <name evidence="1" type="ORF">E4099_20250</name>
</gene>
<dbReference type="OrthoDB" id="2989740at2"/>
<keyword evidence="2" id="KW-1185">Reference proteome</keyword>
<proteinExistence type="predicted"/>
<dbReference type="Proteomes" id="UP000297948">
    <property type="component" value="Unassembled WGS sequence"/>
</dbReference>
<protein>
    <submittedName>
        <fullName evidence="1">Uncharacterized protein</fullName>
    </submittedName>
</protein>
<comment type="caution">
    <text evidence="1">The sequence shown here is derived from an EMBL/GenBank/DDBJ whole genome shotgun (WGS) entry which is preliminary data.</text>
</comment>